<sequence length="246" mass="29292">MALNPYNFADVLNVLAAQRTKRKVYKISELYNLEEKGNILLLRFDVENSPEIALKFAHKLHDIDFPATFYFHTRRNVFVPSIMREIQSLNHEVGFHYECLDRCHGNFPEARKLFIREVNLFRKIGIDIKSACGHSELFLPKNGYLLNNELLQEYPELIKETNLLGEAYFLTRKFNMVHARDTFVRILNMYNQIQETRLDQGLHVLLHSHRWRDNLMQSMYQSVKDLRQAWSNIKKGKREYELYHAD</sequence>
<dbReference type="Proteomes" id="UP000199045">
    <property type="component" value="Unassembled WGS sequence"/>
</dbReference>
<reference evidence="1 2" key="1">
    <citation type="submission" date="2016-10" db="EMBL/GenBank/DDBJ databases">
        <authorList>
            <person name="de Groot N.N."/>
        </authorList>
    </citation>
    <scope>NUCLEOTIDE SEQUENCE [LARGE SCALE GENOMIC DNA]</scope>
    <source>
        <strain evidence="1 2">DSM 527</strain>
    </source>
</reference>
<evidence type="ECO:0000313" key="1">
    <source>
        <dbReference type="EMBL" id="SDG81757.1"/>
    </source>
</evidence>
<dbReference type="SUPFAM" id="SSF88713">
    <property type="entry name" value="Glycoside hydrolase/deacetylase"/>
    <property type="match status" value="1"/>
</dbReference>
<evidence type="ECO:0000313" key="2">
    <source>
        <dbReference type="Proteomes" id="UP000199045"/>
    </source>
</evidence>
<dbReference type="RefSeq" id="WP_089835426.1">
    <property type="nucleotide sequence ID" value="NZ_FNBN01000006.1"/>
</dbReference>
<dbReference type="GO" id="GO:0005975">
    <property type="term" value="P:carbohydrate metabolic process"/>
    <property type="evidence" value="ECO:0007669"/>
    <property type="project" value="InterPro"/>
</dbReference>
<dbReference type="EMBL" id="FNBN01000006">
    <property type="protein sequence ID" value="SDG81757.1"/>
    <property type="molecule type" value="Genomic_DNA"/>
</dbReference>
<organism evidence="1 2">
    <name type="scientific">Chitinophaga filiformis</name>
    <name type="common">Myxococcus filiformis</name>
    <name type="synonym">Flexibacter filiformis</name>
    <dbReference type="NCBI Taxonomy" id="104663"/>
    <lineage>
        <taxon>Bacteria</taxon>
        <taxon>Pseudomonadati</taxon>
        <taxon>Bacteroidota</taxon>
        <taxon>Chitinophagia</taxon>
        <taxon>Chitinophagales</taxon>
        <taxon>Chitinophagaceae</taxon>
        <taxon>Chitinophaga</taxon>
    </lineage>
</organism>
<accession>A0A1G7XCF2</accession>
<gene>
    <name evidence="1" type="ORF">SAMN04488121_106390</name>
</gene>
<dbReference type="STRING" id="104663.SAMN04488121_106390"/>
<protein>
    <recommendedName>
        <fullName evidence="3">Polysaccharide deacetylase</fullName>
    </recommendedName>
</protein>
<dbReference type="InterPro" id="IPR011330">
    <property type="entry name" value="Glyco_hydro/deAcase_b/a-brl"/>
</dbReference>
<name>A0A1G7XCF2_CHIFI</name>
<evidence type="ECO:0008006" key="3">
    <source>
        <dbReference type="Google" id="ProtNLM"/>
    </source>
</evidence>
<proteinExistence type="predicted"/>
<dbReference type="OrthoDB" id="1016932at2"/>
<dbReference type="AlphaFoldDB" id="A0A1G7XCF2"/>